<organism evidence="2 3">
    <name type="scientific">Striga asiatica</name>
    <name type="common">Asiatic witchweed</name>
    <name type="synonym">Buchnera asiatica</name>
    <dbReference type="NCBI Taxonomy" id="4170"/>
    <lineage>
        <taxon>Eukaryota</taxon>
        <taxon>Viridiplantae</taxon>
        <taxon>Streptophyta</taxon>
        <taxon>Embryophyta</taxon>
        <taxon>Tracheophyta</taxon>
        <taxon>Spermatophyta</taxon>
        <taxon>Magnoliopsida</taxon>
        <taxon>eudicotyledons</taxon>
        <taxon>Gunneridae</taxon>
        <taxon>Pentapetalae</taxon>
        <taxon>asterids</taxon>
        <taxon>lamiids</taxon>
        <taxon>Lamiales</taxon>
        <taxon>Orobanchaceae</taxon>
        <taxon>Buchnereae</taxon>
        <taxon>Striga</taxon>
    </lineage>
</organism>
<protein>
    <submittedName>
        <fullName evidence="2">Serine/arginine-rich 22</fullName>
    </submittedName>
</protein>
<reference evidence="3" key="1">
    <citation type="journal article" date="2019" name="Curr. Biol.">
        <title>Genome Sequence of Striga asiatica Provides Insight into the Evolution of Plant Parasitism.</title>
        <authorList>
            <person name="Yoshida S."/>
            <person name="Kim S."/>
            <person name="Wafula E.K."/>
            <person name="Tanskanen J."/>
            <person name="Kim Y.M."/>
            <person name="Honaas L."/>
            <person name="Yang Z."/>
            <person name="Spallek T."/>
            <person name="Conn C.E."/>
            <person name="Ichihashi Y."/>
            <person name="Cheong K."/>
            <person name="Cui S."/>
            <person name="Der J.P."/>
            <person name="Gundlach H."/>
            <person name="Jiao Y."/>
            <person name="Hori C."/>
            <person name="Ishida J.K."/>
            <person name="Kasahara H."/>
            <person name="Kiba T."/>
            <person name="Kim M.S."/>
            <person name="Koo N."/>
            <person name="Laohavisit A."/>
            <person name="Lee Y.H."/>
            <person name="Lumba S."/>
            <person name="McCourt P."/>
            <person name="Mortimer J.C."/>
            <person name="Mutuku J.M."/>
            <person name="Nomura T."/>
            <person name="Sasaki-Sekimoto Y."/>
            <person name="Seto Y."/>
            <person name="Wang Y."/>
            <person name="Wakatake T."/>
            <person name="Sakakibara H."/>
            <person name="Demura T."/>
            <person name="Yamaguchi S."/>
            <person name="Yoneyama K."/>
            <person name="Manabe R.I."/>
            <person name="Nelson D.C."/>
            <person name="Schulman A.H."/>
            <person name="Timko M.P."/>
            <person name="dePamphilis C.W."/>
            <person name="Choi D."/>
            <person name="Shirasu K."/>
        </authorList>
    </citation>
    <scope>NUCLEOTIDE SEQUENCE [LARGE SCALE GENOMIC DNA]</scope>
    <source>
        <strain evidence="3">cv. UVA1</strain>
    </source>
</reference>
<evidence type="ECO:0000256" key="1">
    <source>
        <dbReference type="SAM" id="MobiDB-lite"/>
    </source>
</evidence>
<comment type="caution">
    <text evidence="2">The sequence shown here is derived from an EMBL/GenBank/DDBJ whole genome shotgun (WGS) entry which is preliminary data.</text>
</comment>
<feature type="region of interest" description="Disordered" evidence="1">
    <location>
        <begin position="44"/>
        <end position="119"/>
    </location>
</feature>
<dbReference type="AlphaFoldDB" id="A0A5A7QCA2"/>
<feature type="compositionally biased region" description="Gly residues" evidence="1">
    <location>
        <begin position="49"/>
        <end position="70"/>
    </location>
</feature>
<sequence>MLAAAVADRRNTAGGRFVKNLTCYTCGKTGQIAVKCFEVISHPKWWGTGDSGRGNGSGRGGGQSGGGKNGVGDNQTRAHAAFGGPPNMLVNGSANRPGSASGEVMSESNRTAISGFSNA</sequence>
<evidence type="ECO:0000313" key="3">
    <source>
        <dbReference type="Proteomes" id="UP000325081"/>
    </source>
</evidence>
<keyword evidence="3" id="KW-1185">Reference proteome</keyword>
<feature type="compositionally biased region" description="Polar residues" evidence="1">
    <location>
        <begin position="106"/>
        <end position="119"/>
    </location>
</feature>
<accession>A0A5A7QCA2</accession>
<dbReference type="EMBL" id="BKCP01006404">
    <property type="protein sequence ID" value="GER42628.1"/>
    <property type="molecule type" value="Genomic_DNA"/>
</dbReference>
<name>A0A5A7QCA2_STRAF</name>
<proteinExistence type="predicted"/>
<dbReference type="Proteomes" id="UP000325081">
    <property type="component" value="Unassembled WGS sequence"/>
</dbReference>
<gene>
    <name evidence="2" type="ORF">STAS_19426</name>
</gene>
<evidence type="ECO:0000313" key="2">
    <source>
        <dbReference type="EMBL" id="GER42628.1"/>
    </source>
</evidence>